<dbReference type="AlphaFoldDB" id="A0A4C1ZNT5"/>
<organism evidence="2 3">
    <name type="scientific">Eumeta variegata</name>
    <name type="common">Bagworm moth</name>
    <name type="synonym">Eumeta japonica</name>
    <dbReference type="NCBI Taxonomy" id="151549"/>
    <lineage>
        <taxon>Eukaryota</taxon>
        <taxon>Metazoa</taxon>
        <taxon>Ecdysozoa</taxon>
        <taxon>Arthropoda</taxon>
        <taxon>Hexapoda</taxon>
        <taxon>Insecta</taxon>
        <taxon>Pterygota</taxon>
        <taxon>Neoptera</taxon>
        <taxon>Endopterygota</taxon>
        <taxon>Lepidoptera</taxon>
        <taxon>Glossata</taxon>
        <taxon>Ditrysia</taxon>
        <taxon>Tineoidea</taxon>
        <taxon>Psychidae</taxon>
        <taxon>Oiketicinae</taxon>
        <taxon>Eumeta</taxon>
    </lineage>
</organism>
<evidence type="ECO:0000313" key="3">
    <source>
        <dbReference type="Proteomes" id="UP000299102"/>
    </source>
</evidence>
<dbReference type="Proteomes" id="UP000299102">
    <property type="component" value="Unassembled WGS sequence"/>
</dbReference>
<accession>A0A4C1ZNT5</accession>
<evidence type="ECO:0000313" key="2">
    <source>
        <dbReference type="EMBL" id="GBP89560.1"/>
    </source>
</evidence>
<protein>
    <submittedName>
        <fullName evidence="2">Uncharacterized protein</fullName>
    </submittedName>
</protein>
<sequence length="94" mass="10266">MLLSLFCPSRHSLNDVKAAERKVTVSDVASRSVSDNTDGTLSFHHPTIPLHKPPSLHQPPLFSISPLLPPSDSYARGRQRTGNSSEVLSVHGQR</sequence>
<name>A0A4C1ZNT5_EUMVA</name>
<keyword evidence="3" id="KW-1185">Reference proteome</keyword>
<feature type="region of interest" description="Disordered" evidence="1">
    <location>
        <begin position="28"/>
        <end position="94"/>
    </location>
</feature>
<proteinExistence type="predicted"/>
<evidence type="ECO:0000256" key="1">
    <source>
        <dbReference type="SAM" id="MobiDB-lite"/>
    </source>
</evidence>
<feature type="compositionally biased region" description="Polar residues" evidence="1">
    <location>
        <begin position="28"/>
        <end position="40"/>
    </location>
</feature>
<gene>
    <name evidence="2" type="ORF">EVAR_58220_1</name>
</gene>
<comment type="caution">
    <text evidence="2">The sequence shown here is derived from an EMBL/GenBank/DDBJ whole genome shotgun (WGS) entry which is preliminary data.</text>
</comment>
<dbReference type="EMBL" id="BGZK01002008">
    <property type="protein sequence ID" value="GBP89560.1"/>
    <property type="molecule type" value="Genomic_DNA"/>
</dbReference>
<reference evidence="2 3" key="1">
    <citation type="journal article" date="2019" name="Commun. Biol.">
        <title>The bagworm genome reveals a unique fibroin gene that provides high tensile strength.</title>
        <authorList>
            <person name="Kono N."/>
            <person name="Nakamura H."/>
            <person name="Ohtoshi R."/>
            <person name="Tomita M."/>
            <person name="Numata K."/>
            <person name="Arakawa K."/>
        </authorList>
    </citation>
    <scope>NUCLEOTIDE SEQUENCE [LARGE SCALE GENOMIC DNA]</scope>
</reference>